<protein>
    <submittedName>
        <fullName evidence="3">Uncharacterized protein</fullName>
    </submittedName>
</protein>
<feature type="region of interest" description="Disordered" evidence="1">
    <location>
        <begin position="189"/>
        <end position="212"/>
    </location>
</feature>
<evidence type="ECO:0000256" key="2">
    <source>
        <dbReference type="SAM" id="SignalP"/>
    </source>
</evidence>
<sequence length="391" mass="40633">MAGRLLSIACAAVACAAALACAPPAARAGAPAPVSPALHAFPGGFPSPGSAASAALALAPRYLGEEPYDNPAVAPRRAASLTPMLLRVSRQDLRREHREVDEQPVFFDAGGVWAVLGAGPVAFALYGYQPLLRLEDNAFVRGRGTDPTVPPATVAGNASARELRAGFAASWGGARARVGAAVEWTQRQDRYEVTETSGSPASGTTSAEFSGGGAGAQAGAWARVRGDGGAGTVDAGLAARWVPSLTLDVTLAEDLLSGSSSGESETTREGSLEGGLSLRWAATEAFHVLASASGRGEERWEGWGLARGAGSGWRVAGEYHDRRDPWTVRFGYGVDEERGVPEPRASLLGLGLGWQLETTRLDLAIAHRSVRRPGEPNSSDDRVVISVVQAF</sequence>
<dbReference type="AlphaFoldDB" id="A0A832I475"/>
<feature type="chain" id="PRO_5032309871" evidence="2">
    <location>
        <begin position="29"/>
        <end position="391"/>
    </location>
</feature>
<reference evidence="3" key="1">
    <citation type="journal article" date="2020" name="mSystems">
        <title>Genome- and Community-Level Interaction Insights into Carbon Utilization and Element Cycling Functions of Hydrothermarchaeota in Hydrothermal Sediment.</title>
        <authorList>
            <person name="Zhou Z."/>
            <person name="Liu Y."/>
            <person name="Xu W."/>
            <person name="Pan J."/>
            <person name="Luo Z.H."/>
            <person name="Li M."/>
        </authorList>
    </citation>
    <scope>NUCLEOTIDE SEQUENCE [LARGE SCALE GENOMIC DNA]</scope>
    <source>
        <strain evidence="3">SpSt-381</strain>
    </source>
</reference>
<proteinExistence type="predicted"/>
<evidence type="ECO:0000313" key="3">
    <source>
        <dbReference type="EMBL" id="HGZ42258.1"/>
    </source>
</evidence>
<dbReference type="PROSITE" id="PS51257">
    <property type="entry name" value="PROKAR_LIPOPROTEIN"/>
    <property type="match status" value="1"/>
</dbReference>
<feature type="signal peptide" evidence="2">
    <location>
        <begin position="1"/>
        <end position="28"/>
    </location>
</feature>
<feature type="compositionally biased region" description="Low complexity" evidence="1">
    <location>
        <begin position="194"/>
        <end position="209"/>
    </location>
</feature>
<name>A0A832I475_UNCEI</name>
<comment type="caution">
    <text evidence="3">The sequence shown here is derived from an EMBL/GenBank/DDBJ whole genome shotgun (WGS) entry which is preliminary data.</text>
</comment>
<organism evidence="3">
    <name type="scientific">Eiseniibacteriota bacterium</name>
    <dbReference type="NCBI Taxonomy" id="2212470"/>
    <lineage>
        <taxon>Bacteria</taxon>
        <taxon>Candidatus Eiseniibacteriota</taxon>
    </lineage>
</organism>
<accession>A0A832I475</accession>
<dbReference type="EMBL" id="DSQF01000003">
    <property type="protein sequence ID" value="HGZ42258.1"/>
    <property type="molecule type" value="Genomic_DNA"/>
</dbReference>
<keyword evidence="2" id="KW-0732">Signal</keyword>
<evidence type="ECO:0000256" key="1">
    <source>
        <dbReference type="SAM" id="MobiDB-lite"/>
    </source>
</evidence>
<gene>
    <name evidence="3" type="ORF">ENR23_02330</name>
</gene>